<dbReference type="NCBIfam" id="TIGR00266">
    <property type="entry name" value="TIGR00266 family protein"/>
    <property type="match status" value="1"/>
</dbReference>
<gene>
    <name evidence="1" type="ORF">ACFQJ6_01505</name>
</gene>
<dbReference type="InterPro" id="IPR036983">
    <property type="entry name" value="AIM24_sf"/>
</dbReference>
<dbReference type="AlphaFoldDB" id="A0ABD5WHU1"/>
<dbReference type="Gene3D" id="3.60.160.10">
    <property type="entry name" value="Mitochondrial biogenesis AIM24"/>
    <property type="match status" value="1"/>
</dbReference>
<dbReference type="PANTHER" id="PTHR43657">
    <property type="entry name" value="TRYPTOPHAN RNA-BINDING ATTENUATOR PROTEIN-LIKE PROTEIN"/>
    <property type="match status" value="1"/>
</dbReference>
<dbReference type="EMBL" id="JBHSZH010000001">
    <property type="protein sequence ID" value="MFC7079000.1"/>
    <property type="molecule type" value="Genomic_DNA"/>
</dbReference>
<dbReference type="Pfam" id="PF01987">
    <property type="entry name" value="AIM24"/>
    <property type="match status" value="1"/>
</dbReference>
<dbReference type="Proteomes" id="UP001596407">
    <property type="component" value="Unassembled WGS sequence"/>
</dbReference>
<accession>A0ABD5WHU1</accession>
<protein>
    <submittedName>
        <fullName evidence="1">TIGR00266 family protein</fullName>
    </submittedName>
</protein>
<dbReference type="GeneID" id="79305449"/>
<proteinExistence type="predicted"/>
<dbReference type="InterPro" id="IPR016031">
    <property type="entry name" value="Trp_RNA-bd_attenuator-like_dom"/>
</dbReference>
<reference evidence="1 2" key="1">
    <citation type="journal article" date="2019" name="Int. J. Syst. Evol. Microbiol.">
        <title>The Global Catalogue of Microorganisms (GCM) 10K type strain sequencing project: providing services to taxonomists for standard genome sequencing and annotation.</title>
        <authorList>
            <consortium name="The Broad Institute Genomics Platform"/>
            <consortium name="The Broad Institute Genome Sequencing Center for Infectious Disease"/>
            <person name="Wu L."/>
            <person name="Ma J."/>
        </authorList>
    </citation>
    <scope>NUCLEOTIDE SEQUENCE [LARGE SCALE GENOMIC DNA]</scope>
    <source>
        <strain evidence="1 2">DT72</strain>
    </source>
</reference>
<evidence type="ECO:0000313" key="1">
    <source>
        <dbReference type="EMBL" id="MFC7079000.1"/>
    </source>
</evidence>
<dbReference type="InterPro" id="IPR002838">
    <property type="entry name" value="AIM24"/>
</dbReference>
<organism evidence="1 2">
    <name type="scientific">Halorussus caseinilyticus</name>
    <dbReference type="NCBI Taxonomy" id="3034025"/>
    <lineage>
        <taxon>Archaea</taxon>
        <taxon>Methanobacteriati</taxon>
        <taxon>Methanobacteriota</taxon>
        <taxon>Stenosarchaea group</taxon>
        <taxon>Halobacteria</taxon>
        <taxon>Halobacteriales</taxon>
        <taxon>Haladaptataceae</taxon>
        <taxon>Halorussus</taxon>
    </lineage>
</organism>
<comment type="caution">
    <text evidence="1">The sequence shown here is derived from an EMBL/GenBank/DDBJ whole genome shotgun (WGS) entry which is preliminary data.</text>
</comment>
<dbReference type="PANTHER" id="PTHR43657:SF1">
    <property type="entry name" value="ALTERED INHERITANCE OF MITOCHONDRIA PROTEIN 24, MITOCHONDRIAL"/>
    <property type="match status" value="1"/>
</dbReference>
<evidence type="ECO:0000313" key="2">
    <source>
        <dbReference type="Proteomes" id="UP001596407"/>
    </source>
</evidence>
<dbReference type="SUPFAM" id="SSF51219">
    <property type="entry name" value="TRAP-like"/>
    <property type="match status" value="1"/>
</dbReference>
<sequence>MRHEVESGPAYSLLNVTLEDGEQIQAEGGAMVSHGENVSMDTNATGGFLRSLRRSVFGGESFFQNTFTATGGEGTVTLAPPLPGDVTHEELSDETVYVQSGSYVAGDTDLDVDTEFGGAKTFFGSEGLFLLKVSGSGPLFASSYGAIKSVDLDDGETYTVDTGHIVAFEASADFAVRRVAGLKSTILSGEGLVCRFEGPGRVWLQTRSPDAFLSWLLPKISRTTYANDGSP</sequence>
<name>A0ABD5WHU1_9EURY</name>
<dbReference type="RefSeq" id="WP_276282322.1">
    <property type="nucleotide sequence ID" value="NZ_CP119810.1"/>
</dbReference>
<keyword evidence="2" id="KW-1185">Reference proteome</keyword>